<dbReference type="Gene3D" id="6.10.340.10">
    <property type="match status" value="1"/>
</dbReference>
<dbReference type="Gene3D" id="3.30.450.20">
    <property type="entry name" value="PAS domain"/>
    <property type="match status" value="1"/>
</dbReference>
<evidence type="ECO:0000313" key="5">
    <source>
        <dbReference type="Proteomes" id="UP001156836"/>
    </source>
</evidence>
<feature type="domain" description="HAMP" evidence="2">
    <location>
        <begin position="365"/>
        <end position="418"/>
    </location>
</feature>
<dbReference type="PANTHER" id="PTHR43155">
    <property type="entry name" value="CYCLIC DI-GMP PHOSPHODIESTERASE PA4108-RELATED"/>
    <property type="match status" value="1"/>
</dbReference>
<dbReference type="Pfam" id="PF13487">
    <property type="entry name" value="HD_5"/>
    <property type="match status" value="1"/>
</dbReference>
<feature type="transmembrane region" description="Helical" evidence="1">
    <location>
        <begin position="12"/>
        <end position="34"/>
    </location>
</feature>
<protein>
    <submittedName>
        <fullName evidence="4">Phosphodiesterase</fullName>
    </submittedName>
</protein>
<evidence type="ECO:0000256" key="1">
    <source>
        <dbReference type="SAM" id="Phobius"/>
    </source>
</evidence>
<dbReference type="InterPro" id="IPR003660">
    <property type="entry name" value="HAMP_dom"/>
</dbReference>
<dbReference type="PANTHER" id="PTHR43155:SF2">
    <property type="entry name" value="CYCLIC DI-GMP PHOSPHODIESTERASE PA4108"/>
    <property type="match status" value="1"/>
</dbReference>
<dbReference type="PROSITE" id="PS51832">
    <property type="entry name" value="HD_GYP"/>
    <property type="match status" value="1"/>
</dbReference>
<dbReference type="RefSeq" id="WP_018749282.1">
    <property type="nucleotide sequence ID" value="NZ_BSOZ01000017.1"/>
</dbReference>
<dbReference type="Pfam" id="PF01590">
    <property type="entry name" value="GAF"/>
    <property type="match status" value="1"/>
</dbReference>
<dbReference type="EMBL" id="BSOZ01000017">
    <property type="protein sequence ID" value="GLS04377.1"/>
    <property type="molecule type" value="Genomic_DNA"/>
</dbReference>
<dbReference type="Proteomes" id="UP001156836">
    <property type="component" value="Unassembled WGS sequence"/>
</dbReference>
<keyword evidence="1" id="KW-1133">Transmembrane helix</keyword>
<dbReference type="SMART" id="SM00471">
    <property type="entry name" value="HDc"/>
    <property type="match status" value="1"/>
</dbReference>
<feature type="domain" description="HD-GYP" evidence="3">
    <location>
        <begin position="747"/>
        <end position="954"/>
    </location>
</feature>
<sequence length="975" mass="107181">MPPALQNVRYPLHIHIAWLFLALIVTFSSISIIYHDRQASRMILSDSQLLFSRIGEQTAQRVTALYDGSGTVVRLLAHHDFAGATTLAQRLRCLPYLAQALASQPAQSAIYAGNSHGDFFLLRRYDPATMTSRFQAPPQTAFLVQSIERDGEAVRGRYLFFDSALRQLAERDDPAYRFDARQRPWYAAALRAKDVAATAPYVFFTTREVGTTVAMRTADSQAVVAVDITLDALSVALARDQVTPGAELALLDASGQVVAYRDPGRLIKLNGPDQLVLNQVSGLGVPVLSRLADEPAGTRRAKAGGRAWQGYVAQLPVTGGEDLRLVMAAPEDELLAEARTLRRQTMLIALALAAVMVPLAILLSRLASSPIVALTQEAREIQALRFASPLKVHSFISEIDELAKSMGGMKSTIHQFLHIGSALASEHNFERLLARILRETIGLAGAEGGVVYLRQADGSLTPAQARWREHTLETALPALGAADEHPVAQAAREGHSIHVTHGLANLSEWYGALTEFEAPMTLIAIPLTDRHGVPVGVLLLLEDDRDGLGDKRKVGRELVALVEAVSGSAAAALQTQRLLAEQKALLEAFIQLVAGAIDAKSPYTGGHCQRVPVLTRMLAEAAVKADSGPLRDFTLNDEQWEALHIAAWLHDCGKVTTPEYVVDKATKLETLYDRIHEVRMRFEVLKRDAELNYWRAVAGGADAAALRPALNAELAALDDDFAFVAACNEGSEEMGQDKVERLHTIAARTWRRTLSDRIGISHEERQRKAAVPEPELPVYEPLLADRPDHLFHRSVRDRLPEGHGFDMAVPEHLYNRGELYNLSVRRGTLTAEERYKINEHIVQTIVMLEKLPFPRHLTQVPELAGGHHEKMDGTGYPRRLTREQMSIPARMMAIADIFEALTAIDRPYKEGKKLSEAVAIMARMARDAHVDADLFRLFIESGVYRDYADAHLRPAQIDEVDEAAVLAGVGEGEGG</sequence>
<evidence type="ECO:0000259" key="3">
    <source>
        <dbReference type="PROSITE" id="PS51832"/>
    </source>
</evidence>
<dbReference type="Gene3D" id="3.30.450.40">
    <property type="match status" value="1"/>
</dbReference>
<proteinExistence type="predicted"/>
<keyword evidence="5" id="KW-1185">Reference proteome</keyword>
<dbReference type="PROSITE" id="PS50885">
    <property type="entry name" value="HAMP"/>
    <property type="match status" value="1"/>
</dbReference>
<evidence type="ECO:0000259" key="2">
    <source>
        <dbReference type="PROSITE" id="PS50885"/>
    </source>
</evidence>
<keyword evidence="1" id="KW-0472">Membrane</keyword>
<name>A0ABQ6BSF8_9NEIS</name>
<feature type="transmembrane region" description="Helical" evidence="1">
    <location>
        <begin position="347"/>
        <end position="367"/>
    </location>
</feature>
<dbReference type="InterPro" id="IPR029016">
    <property type="entry name" value="GAF-like_dom_sf"/>
</dbReference>
<accession>A0ABQ6BSF8</accession>
<dbReference type="SUPFAM" id="SSF109604">
    <property type="entry name" value="HD-domain/PDEase-like"/>
    <property type="match status" value="2"/>
</dbReference>
<keyword evidence="1" id="KW-0812">Transmembrane</keyword>
<organism evidence="4 5">
    <name type="scientific">Chitiniphilus shinanonensis</name>
    <dbReference type="NCBI Taxonomy" id="553088"/>
    <lineage>
        <taxon>Bacteria</taxon>
        <taxon>Pseudomonadati</taxon>
        <taxon>Pseudomonadota</taxon>
        <taxon>Betaproteobacteria</taxon>
        <taxon>Neisseriales</taxon>
        <taxon>Chitinibacteraceae</taxon>
        <taxon>Chitiniphilus</taxon>
    </lineage>
</organism>
<dbReference type="SMART" id="SM00304">
    <property type="entry name" value="HAMP"/>
    <property type="match status" value="1"/>
</dbReference>
<dbReference type="SUPFAM" id="SSF55781">
    <property type="entry name" value="GAF domain-like"/>
    <property type="match status" value="1"/>
</dbReference>
<dbReference type="Gene3D" id="1.10.3210.10">
    <property type="entry name" value="Hypothetical protein af1432"/>
    <property type="match status" value="2"/>
</dbReference>
<reference evidence="5" key="1">
    <citation type="journal article" date="2019" name="Int. J. Syst. Evol. Microbiol.">
        <title>The Global Catalogue of Microorganisms (GCM) 10K type strain sequencing project: providing services to taxonomists for standard genome sequencing and annotation.</title>
        <authorList>
            <consortium name="The Broad Institute Genomics Platform"/>
            <consortium name="The Broad Institute Genome Sequencing Center for Infectious Disease"/>
            <person name="Wu L."/>
            <person name="Ma J."/>
        </authorList>
    </citation>
    <scope>NUCLEOTIDE SEQUENCE [LARGE SCALE GENOMIC DNA]</scope>
    <source>
        <strain evidence="5">NBRC 104970</strain>
    </source>
</reference>
<gene>
    <name evidence="4" type="ORF">GCM10007860_15240</name>
</gene>
<dbReference type="InterPro" id="IPR003607">
    <property type="entry name" value="HD/PDEase_dom"/>
</dbReference>
<dbReference type="SMART" id="SM00065">
    <property type="entry name" value="GAF"/>
    <property type="match status" value="1"/>
</dbReference>
<comment type="caution">
    <text evidence="4">The sequence shown here is derived from an EMBL/GenBank/DDBJ whole genome shotgun (WGS) entry which is preliminary data.</text>
</comment>
<evidence type="ECO:0000313" key="4">
    <source>
        <dbReference type="EMBL" id="GLS04377.1"/>
    </source>
</evidence>
<dbReference type="CDD" id="cd00077">
    <property type="entry name" value="HDc"/>
    <property type="match status" value="1"/>
</dbReference>
<dbReference type="InterPro" id="IPR037522">
    <property type="entry name" value="HD_GYP_dom"/>
</dbReference>
<dbReference type="InterPro" id="IPR003018">
    <property type="entry name" value="GAF"/>
</dbReference>